<sequence>MPPNIGKLRHLRTLSLFTVRSTPGYGLAELHGLRLGGKLHIRGLENVESEGVAKGANLISKKELNRLYLSWGGSANSEGSSSNVNVERVLEALEPPSTLKSFGMNGYQGSQFPSWMRNGSVLRDLVEVKLLDCENCEELPPLGKLPHLKRLDVRGMKNVKWKDGEWYDGVKEKTFPSLEKLSIWYCPELILPNNMTQLTNLRIFVIGGCSTLPYGLKFVSTLQTLHIDSYTSTSLPDWLGDLTSLKTLEIWNCGELRSVPLSIQHLPNLSSFTIKDCPHLDDWCNWKGKDLKYVRHLPTRIVKYFPYGMISEFSESNRRSSCSWNCFKPAIKLGWMGLL</sequence>
<dbReference type="PANTHER" id="PTHR47186">
    <property type="entry name" value="LEUCINE-RICH REPEAT-CONTAINING PROTEIN 57"/>
    <property type="match status" value="1"/>
</dbReference>
<dbReference type="Gramene" id="ESW30164">
    <property type="protein sequence ID" value="ESW30164"/>
    <property type="gene ID" value="PHAVU_002G130000g"/>
</dbReference>
<dbReference type="SUPFAM" id="SSF52058">
    <property type="entry name" value="L domain-like"/>
    <property type="match status" value="1"/>
</dbReference>
<feature type="domain" description="R13L1/DRL21-like LRR repeat region" evidence="1">
    <location>
        <begin position="216"/>
        <end position="277"/>
    </location>
</feature>
<accession>V7CJ82</accession>
<dbReference type="OMA" id="VEYCPNF"/>
<feature type="domain" description="R13L1/DRL21-like LRR repeat region" evidence="1">
    <location>
        <begin position="27"/>
        <end position="156"/>
    </location>
</feature>
<reference evidence="3" key="1">
    <citation type="journal article" date="2014" name="Nat. Genet.">
        <title>A reference genome for common bean and genome-wide analysis of dual domestications.</title>
        <authorList>
            <person name="Schmutz J."/>
            <person name="McClean P.E."/>
            <person name="Mamidi S."/>
            <person name="Wu G.A."/>
            <person name="Cannon S.B."/>
            <person name="Grimwood J."/>
            <person name="Jenkins J."/>
            <person name="Shu S."/>
            <person name="Song Q."/>
            <person name="Chavarro C."/>
            <person name="Torres-Torres M."/>
            <person name="Geffroy V."/>
            <person name="Moghaddam S.M."/>
            <person name="Gao D."/>
            <person name="Abernathy B."/>
            <person name="Barry K."/>
            <person name="Blair M."/>
            <person name="Brick M.A."/>
            <person name="Chovatia M."/>
            <person name="Gepts P."/>
            <person name="Goodstein D.M."/>
            <person name="Gonzales M."/>
            <person name="Hellsten U."/>
            <person name="Hyten D.L."/>
            <person name="Jia G."/>
            <person name="Kelly J.D."/>
            <person name="Kudrna D."/>
            <person name="Lee R."/>
            <person name="Richard M.M."/>
            <person name="Miklas P.N."/>
            <person name="Osorno J.M."/>
            <person name="Rodrigues J."/>
            <person name="Thareau V."/>
            <person name="Urrea C.A."/>
            <person name="Wang M."/>
            <person name="Yu Y."/>
            <person name="Zhang M."/>
            <person name="Wing R.A."/>
            <person name="Cregan P.B."/>
            <person name="Rokhsar D.S."/>
            <person name="Jackson S.A."/>
        </authorList>
    </citation>
    <scope>NUCLEOTIDE SEQUENCE [LARGE SCALE GENOMIC DNA]</scope>
    <source>
        <strain evidence="3">cv. G19833</strain>
    </source>
</reference>
<evidence type="ECO:0000313" key="2">
    <source>
        <dbReference type="EMBL" id="ESW30164.1"/>
    </source>
</evidence>
<evidence type="ECO:0000259" key="1">
    <source>
        <dbReference type="Pfam" id="PF25019"/>
    </source>
</evidence>
<dbReference type="Proteomes" id="UP000000226">
    <property type="component" value="Chromosome 2"/>
</dbReference>
<dbReference type="InterPro" id="IPR056789">
    <property type="entry name" value="LRR_R13L1-DRL21"/>
</dbReference>
<protein>
    <recommendedName>
        <fullName evidence="1">R13L1/DRL21-like LRR repeat region domain-containing protein</fullName>
    </recommendedName>
</protein>
<dbReference type="EMBL" id="CM002289">
    <property type="protein sequence ID" value="ESW30164.1"/>
    <property type="molecule type" value="Genomic_DNA"/>
</dbReference>
<evidence type="ECO:0000313" key="3">
    <source>
        <dbReference type="Proteomes" id="UP000000226"/>
    </source>
</evidence>
<dbReference type="OrthoDB" id="1429443at2759"/>
<organism evidence="2 3">
    <name type="scientific">Phaseolus vulgaris</name>
    <name type="common">Kidney bean</name>
    <name type="synonym">French bean</name>
    <dbReference type="NCBI Taxonomy" id="3885"/>
    <lineage>
        <taxon>Eukaryota</taxon>
        <taxon>Viridiplantae</taxon>
        <taxon>Streptophyta</taxon>
        <taxon>Embryophyta</taxon>
        <taxon>Tracheophyta</taxon>
        <taxon>Spermatophyta</taxon>
        <taxon>Magnoliopsida</taxon>
        <taxon>eudicotyledons</taxon>
        <taxon>Gunneridae</taxon>
        <taxon>Pentapetalae</taxon>
        <taxon>rosids</taxon>
        <taxon>fabids</taxon>
        <taxon>Fabales</taxon>
        <taxon>Fabaceae</taxon>
        <taxon>Papilionoideae</taxon>
        <taxon>50 kb inversion clade</taxon>
        <taxon>NPAAA clade</taxon>
        <taxon>indigoferoid/millettioid clade</taxon>
        <taxon>Phaseoleae</taxon>
        <taxon>Phaseolus</taxon>
    </lineage>
</organism>
<gene>
    <name evidence="2" type="ORF">PHAVU_002G130000g</name>
</gene>
<dbReference type="eggNOG" id="KOG4658">
    <property type="taxonomic scope" value="Eukaryota"/>
</dbReference>
<dbReference type="Pfam" id="PF25019">
    <property type="entry name" value="LRR_R13L1-DRL21"/>
    <property type="match status" value="2"/>
</dbReference>
<dbReference type="AlphaFoldDB" id="V7CJ82"/>
<name>V7CJ82_PHAVU</name>
<dbReference type="InterPro" id="IPR032675">
    <property type="entry name" value="LRR_dom_sf"/>
</dbReference>
<dbReference type="SMR" id="V7CJ82"/>
<proteinExistence type="predicted"/>
<keyword evidence="3" id="KW-1185">Reference proteome</keyword>
<dbReference type="PANTHER" id="PTHR47186:SF18">
    <property type="entry name" value="RX N-TERMINAL DOMAIN-CONTAINING PROTEIN"/>
    <property type="match status" value="1"/>
</dbReference>
<dbReference type="Gene3D" id="3.80.10.10">
    <property type="entry name" value="Ribonuclease Inhibitor"/>
    <property type="match status" value="2"/>
</dbReference>